<organism evidence="1 2">
    <name type="scientific">Brassica cretica</name>
    <name type="common">Mustard</name>
    <dbReference type="NCBI Taxonomy" id="69181"/>
    <lineage>
        <taxon>Eukaryota</taxon>
        <taxon>Viridiplantae</taxon>
        <taxon>Streptophyta</taxon>
        <taxon>Embryophyta</taxon>
        <taxon>Tracheophyta</taxon>
        <taxon>Spermatophyta</taxon>
        <taxon>Magnoliopsida</taxon>
        <taxon>eudicotyledons</taxon>
        <taxon>Gunneridae</taxon>
        <taxon>Pentapetalae</taxon>
        <taxon>rosids</taxon>
        <taxon>malvids</taxon>
        <taxon>Brassicales</taxon>
        <taxon>Brassicaceae</taxon>
        <taxon>Brassiceae</taxon>
        <taxon>Brassica</taxon>
    </lineage>
</organism>
<protein>
    <submittedName>
        <fullName evidence="1">Uncharacterized protein</fullName>
    </submittedName>
</protein>
<sequence length="83" mass="9208">MQTLCLSLSLSRRRNIKFQFFEFWECVSELSLCGSDSKLNSITSSSDSFARVACLLPPGTFDAEISPLLDQILTVAAVIIFLD</sequence>
<evidence type="ECO:0000313" key="1">
    <source>
        <dbReference type="EMBL" id="KAF2540522.1"/>
    </source>
</evidence>
<dbReference type="EMBL" id="QGKW02002005">
    <property type="protein sequence ID" value="KAF2540522.1"/>
    <property type="molecule type" value="Genomic_DNA"/>
</dbReference>
<comment type="caution">
    <text evidence="1">The sequence shown here is derived from an EMBL/GenBank/DDBJ whole genome shotgun (WGS) entry which is preliminary data.</text>
</comment>
<dbReference type="Proteomes" id="UP000712281">
    <property type="component" value="Unassembled WGS sequence"/>
</dbReference>
<accession>A0A8S9GBB9</accession>
<evidence type="ECO:0000313" key="2">
    <source>
        <dbReference type="Proteomes" id="UP000712281"/>
    </source>
</evidence>
<gene>
    <name evidence="1" type="ORF">F2Q68_00033238</name>
</gene>
<reference evidence="1" key="1">
    <citation type="submission" date="2019-12" db="EMBL/GenBank/DDBJ databases">
        <title>Genome sequencing and annotation of Brassica cretica.</title>
        <authorList>
            <person name="Studholme D.J."/>
            <person name="Sarris P.F."/>
        </authorList>
    </citation>
    <scope>NUCLEOTIDE SEQUENCE</scope>
    <source>
        <strain evidence="1">PFS-001/15</strain>
        <tissue evidence="1">Leaf</tissue>
    </source>
</reference>
<dbReference type="AlphaFoldDB" id="A0A8S9GBB9"/>
<name>A0A8S9GBB9_BRACR</name>
<proteinExistence type="predicted"/>